<feature type="compositionally biased region" description="Acidic residues" evidence="1">
    <location>
        <begin position="150"/>
        <end position="194"/>
    </location>
</feature>
<feature type="non-terminal residue" evidence="2">
    <location>
        <position position="1"/>
    </location>
</feature>
<accession>A0A848N0F3</accession>
<evidence type="ECO:0000313" key="3">
    <source>
        <dbReference type="Proteomes" id="UP000557857"/>
    </source>
</evidence>
<feature type="region of interest" description="Disordered" evidence="1">
    <location>
        <begin position="145"/>
        <end position="231"/>
    </location>
</feature>
<feature type="compositionally biased region" description="Acidic residues" evidence="1">
    <location>
        <begin position="209"/>
        <end position="220"/>
    </location>
</feature>
<evidence type="ECO:0000256" key="1">
    <source>
        <dbReference type="SAM" id="MobiDB-lite"/>
    </source>
</evidence>
<comment type="caution">
    <text evidence="2">The sequence shown here is derived from an EMBL/GenBank/DDBJ whole genome shotgun (WGS) entry which is preliminary data.</text>
</comment>
<feature type="non-terminal residue" evidence="2">
    <location>
        <position position="246"/>
    </location>
</feature>
<dbReference type="Proteomes" id="UP000557857">
    <property type="component" value="Unassembled WGS sequence"/>
</dbReference>
<evidence type="ECO:0000313" key="2">
    <source>
        <dbReference type="EMBL" id="NMP59962.1"/>
    </source>
</evidence>
<name>A0A848N0F3_ENTMU</name>
<dbReference type="EMBL" id="JABCAG010000168">
    <property type="protein sequence ID" value="NMP59962.1"/>
    <property type="molecule type" value="Genomic_DNA"/>
</dbReference>
<proteinExistence type="predicted"/>
<reference evidence="2 3" key="1">
    <citation type="submission" date="2020-04" db="EMBL/GenBank/DDBJ databases">
        <authorList>
            <person name="Abaymova A."/>
            <person name="Teymurazov M."/>
            <person name="Tazyna O."/>
            <person name="Chatushin Y."/>
            <person name="Svetoch E."/>
            <person name="Pereligyn V."/>
            <person name="Pohylenko V."/>
            <person name="Platonov M."/>
            <person name="Kartsev N."/>
            <person name="Skryabin Y."/>
            <person name="Sizova A."/>
            <person name="Solomentsev V."/>
            <person name="Kislichkina A."/>
            <person name="Bogun A."/>
        </authorList>
    </citation>
    <scope>NUCLEOTIDE SEQUENCE [LARGE SCALE GENOMIC DNA]</scope>
    <source>
        <strain evidence="3">SCPM-O-B-8398 (E28)</strain>
    </source>
</reference>
<sequence>SATLVVLQVLCLPVGMIYAETVEAPIHETEEDLEPLELPSIKNYLEEGETSEPRFFFTQSRMQGMIEEPIKVTFFSDQEVSEARVTLPNEAKLLKEQLPAGLTAKQGTHSHEWIIQTGRVRNTFVLPVVFDSVGNYEVDVEGATATIEVQEPEETSEEVPVEETESSDEDSAGQEDLKEEENGIEEDQENEQSAEDVREPVAEAPQEQQTDEEETDEAIEEPTVFDGETAEVTTMAQFRAAVANSD</sequence>
<organism evidence="2 3">
    <name type="scientific">Enterococcus mundtii</name>
    <dbReference type="NCBI Taxonomy" id="53346"/>
    <lineage>
        <taxon>Bacteria</taxon>
        <taxon>Bacillati</taxon>
        <taxon>Bacillota</taxon>
        <taxon>Bacilli</taxon>
        <taxon>Lactobacillales</taxon>
        <taxon>Enterococcaceae</taxon>
        <taxon>Enterococcus</taxon>
    </lineage>
</organism>
<dbReference type="AlphaFoldDB" id="A0A848N0F3"/>
<gene>
    <name evidence="2" type="ORF">HI921_16195</name>
</gene>
<protein>
    <submittedName>
        <fullName evidence="2">Uncharacterized protein</fullName>
    </submittedName>
</protein>
<dbReference type="RefSeq" id="WP_169059364.1">
    <property type="nucleotide sequence ID" value="NZ_JABCAG010000168.1"/>
</dbReference>